<reference evidence="2" key="1">
    <citation type="journal article" date="2021" name="bioRxiv">
        <title>Whole Genome Assembly and Annotation of Northern Wild Rice, Zizania palustris L., Supports a Whole Genome Duplication in the Zizania Genus.</title>
        <authorList>
            <person name="Haas M."/>
            <person name="Kono T."/>
            <person name="Macchietto M."/>
            <person name="Millas R."/>
            <person name="McGilp L."/>
            <person name="Shao M."/>
            <person name="Duquette J."/>
            <person name="Hirsch C.N."/>
            <person name="Kimball J."/>
        </authorList>
    </citation>
    <scope>NUCLEOTIDE SEQUENCE</scope>
    <source>
        <tissue evidence="2">Fresh leaf tissue</tissue>
    </source>
</reference>
<dbReference type="AlphaFoldDB" id="A0A8J5VT18"/>
<feature type="region of interest" description="Disordered" evidence="1">
    <location>
        <begin position="1"/>
        <end position="79"/>
    </location>
</feature>
<name>A0A8J5VT18_ZIZPA</name>
<proteinExistence type="predicted"/>
<reference evidence="2" key="2">
    <citation type="submission" date="2021-02" db="EMBL/GenBank/DDBJ databases">
        <authorList>
            <person name="Kimball J.A."/>
            <person name="Haas M.W."/>
            <person name="Macchietto M."/>
            <person name="Kono T."/>
            <person name="Duquette J."/>
            <person name="Shao M."/>
        </authorList>
    </citation>
    <scope>NUCLEOTIDE SEQUENCE</scope>
    <source>
        <tissue evidence="2">Fresh leaf tissue</tissue>
    </source>
</reference>
<keyword evidence="3" id="KW-1185">Reference proteome</keyword>
<evidence type="ECO:0000313" key="2">
    <source>
        <dbReference type="EMBL" id="KAG8053389.1"/>
    </source>
</evidence>
<gene>
    <name evidence="2" type="ORF">GUJ93_ZPchr0001g30812</name>
</gene>
<protein>
    <submittedName>
        <fullName evidence="2">Uncharacterized protein</fullName>
    </submittedName>
</protein>
<evidence type="ECO:0000256" key="1">
    <source>
        <dbReference type="SAM" id="MobiDB-lite"/>
    </source>
</evidence>
<accession>A0A8J5VT18</accession>
<organism evidence="2 3">
    <name type="scientific">Zizania palustris</name>
    <name type="common">Northern wild rice</name>
    <dbReference type="NCBI Taxonomy" id="103762"/>
    <lineage>
        <taxon>Eukaryota</taxon>
        <taxon>Viridiplantae</taxon>
        <taxon>Streptophyta</taxon>
        <taxon>Embryophyta</taxon>
        <taxon>Tracheophyta</taxon>
        <taxon>Spermatophyta</taxon>
        <taxon>Magnoliopsida</taxon>
        <taxon>Liliopsida</taxon>
        <taxon>Poales</taxon>
        <taxon>Poaceae</taxon>
        <taxon>BOP clade</taxon>
        <taxon>Oryzoideae</taxon>
        <taxon>Oryzeae</taxon>
        <taxon>Zizaniinae</taxon>
        <taxon>Zizania</taxon>
    </lineage>
</organism>
<feature type="compositionally biased region" description="Low complexity" evidence="1">
    <location>
        <begin position="34"/>
        <end position="61"/>
    </location>
</feature>
<sequence>MLACLPPPLGGDGGEEIPRRPWRHPLLPTSRPLASTRLLQYSSSSPSATSPLAPPSSSRSQGGSCVVNWNASNTTPKEG</sequence>
<dbReference type="Proteomes" id="UP000729402">
    <property type="component" value="Unassembled WGS sequence"/>
</dbReference>
<dbReference type="EMBL" id="JAAALK010000288">
    <property type="protein sequence ID" value="KAG8053389.1"/>
    <property type="molecule type" value="Genomic_DNA"/>
</dbReference>
<comment type="caution">
    <text evidence="2">The sequence shown here is derived from an EMBL/GenBank/DDBJ whole genome shotgun (WGS) entry which is preliminary data.</text>
</comment>
<feature type="compositionally biased region" description="Polar residues" evidence="1">
    <location>
        <begin position="67"/>
        <end position="79"/>
    </location>
</feature>
<evidence type="ECO:0000313" key="3">
    <source>
        <dbReference type="Proteomes" id="UP000729402"/>
    </source>
</evidence>